<feature type="region of interest" description="Disordered" evidence="2">
    <location>
        <begin position="78"/>
        <end position="124"/>
    </location>
</feature>
<dbReference type="PANTHER" id="PTHR47820:SF3">
    <property type="entry name" value="OS07G0499800 PROTEIN"/>
    <property type="match status" value="1"/>
</dbReference>
<evidence type="ECO:0000259" key="3">
    <source>
        <dbReference type="PROSITE" id="PS50089"/>
    </source>
</evidence>
<feature type="region of interest" description="Disordered" evidence="2">
    <location>
        <begin position="141"/>
        <end position="221"/>
    </location>
</feature>
<feature type="compositionally biased region" description="Basic and acidic residues" evidence="2">
    <location>
        <begin position="186"/>
        <end position="202"/>
    </location>
</feature>
<dbReference type="SUPFAM" id="SSF57850">
    <property type="entry name" value="RING/U-box"/>
    <property type="match status" value="1"/>
</dbReference>
<dbReference type="AlphaFoldDB" id="W9RL96"/>
<feature type="compositionally biased region" description="Low complexity" evidence="2">
    <location>
        <begin position="159"/>
        <end position="174"/>
    </location>
</feature>
<dbReference type="OrthoDB" id="6078042at2759"/>
<feature type="domain" description="RING-type" evidence="3">
    <location>
        <begin position="887"/>
        <end position="926"/>
    </location>
</feature>
<keyword evidence="1" id="KW-0479">Metal-binding</keyword>
<dbReference type="PANTHER" id="PTHR47820">
    <property type="entry name" value="BNAC05G24000D PROTEIN"/>
    <property type="match status" value="1"/>
</dbReference>
<dbReference type="CDD" id="cd16647">
    <property type="entry name" value="mRING-HC-C3HC5_NEU1"/>
    <property type="match status" value="1"/>
</dbReference>
<dbReference type="Pfam" id="PF13920">
    <property type="entry name" value="zf-C3HC4_3"/>
    <property type="match status" value="1"/>
</dbReference>
<accession>W9RL96</accession>
<dbReference type="Gene3D" id="3.30.40.10">
    <property type="entry name" value="Zinc/RING finger domain, C3HC4 (zinc finger)"/>
    <property type="match status" value="1"/>
</dbReference>
<protein>
    <submittedName>
        <fullName evidence="4">Protein neuralized</fullName>
    </submittedName>
</protein>
<feature type="compositionally biased region" description="Polar residues" evidence="2">
    <location>
        <begin position="142"/>
        <end position="152"/>
    </location>
</feature>
<reference evidence="5" key="1">
    <citation type="submission" date="2013-01" db="EMBL/GenBank/DDBJ databases">
        <title>Draft Genome Sequence of a Mulberry Tree, Morus notabilis C.K. Schneid.</title>
        <authorList>
            <person name="He N."/>
            <person name="Zhao S."/>
        </authorList>
    </citation>
    <scope>NUCLEOTIDE SEQUENCE</scope>
</reference>
<gene>
    <name evidence="4" type="ORF">L484_011533</name>
</gene>
<proteinExistence type="predicted"/>
<dbReference type="InterPro" id="IPR001841">
    <property type="entry name" value="Znf_RING"/>
</dbReference>
<sequence length="941" mass="106459">MASSQVEIAPSSPFGCVLRDRNRRDGCHRESGCNWRKFLVKDHNLHTTCISIPPDSSASNENENSCWLPNHQRFCADNHGKSTNSNFKEKNSFPSRKSKEMPTTKTETLPPPLPRLDSLGPESPNIGAASLVRIWEKRLNRSKNGNNSNSAVSADWGLSGNENNSSSSSPSSSPRESEPEAEDSVCEERFDSSGDWHSDRTAPSEMPSPCRSQNSDAGENERVRVADIIKRLTAANQGQSTLSCSSSGGNDNGREQSNSPRDCLSPVSDHTEQRIFSPRIRGRRAFADLLMQMERERQGELNALVERKAVSRFPQKGRIQSMLRLRLLQRGTAVQDRQQQRFAAASQVERLPLGSSITHLRERFSIGFEHSATSQSDATTNPGSPGRETTNNSTNLENSSIPNKPDRNIQNPEVNFIERQDRTTQVQDPPAYIIHEELGPLTTIQDTTISIQDPLAHNIKDTGPSTPVQDTITQVQDTAAHNIVYVHEESGPLIPIQDTLSLSQDPTMHIIEDIHQEPSPLSAEQDTTTPIQDLCARSIEDTREEPCPSSSITWREMGFDYRNLDVQETCSEDRNLASQETAGNEEVSTSCGVWDGNDVAEELEENYQEHAEINYDWISDISRPRSYWEHRRQEWYREMLNSNSDNAEIRRLLERGTVSSFLASDFREKMDRLMATRLEIRQAHPVGGSQGEEVEGKNQFLSFLQNRQRQQQQQRHEIGEEEIEGEEQEQEQGEGEEEEEEEEEESLTSGQYHEAGNYFDQSTSSLMQFPSPTLLRSWSFRDDEVGDDSNLATSTSPSQNFPSQPYYHTARQCTSSRNYPSIEMEMICELRGQMEQFYQEISEIRKSLKSCMDMHMILMQQSMKQDLHSVEGEKKSFGRAVPKKGNCCICYEMKVDSLLYRCGHMCTCLKCAHELQWNSGKCPMCRAPIADVVRVYLELDS</sequence>
<feature type="compositionally biased region" description="Acidic residues" evidence="2">
    <location>
        <begin position="719"/>
        <end position="746"/>
    </location>
</feature>
<organism evidence="4 5">
    <name type="scientific">Morus notabilis</name>
    <dbReference type="NCBI Taxonomy" id="981085"/>
    <lineage>
        <taxon>Eukaryota</taxon>
        <taxon>Viridiplantae</taxon>
        <taxon>Streptophyta</taxon>
        <taxon>Embryophyta</taxon>
        <taxon>Tracheophyta</taxon>
        <taxon>Spermatophyta</taxon>
        <taxon>Magnoliopsida</taxon>
        <taxon>eudicotyledons</taxon>
        <taxon>Gunneridae</taxon>
        <taxon>Pentapetalae</taxon>
        <taxon>rosids</taxon>
        <taxon>fabids</taxon>
        <taxon>Rosales</taxon>
        <taxon>Moraceae</taxon>
        <taxon>Moreae</taxon>
        <taxon>Morus</taxon>
    </lineage>
</organism>
<dbReference type="Proteomes" id="UP000030645">
    <property type="component" value="Unassembled WGS sequence"/>
</dbReference>
<evidence type="ECO:0000313" key="4">
    <source>
        <dbReference type="EMBL" id="EXB83239.1"/>
    </source>
</evidence>
<dbReference type="PROSITE" id="PS50089">
    <property type="entry name" value="ZF_RING_2"/>
    <property type="match status" value="1"/>
</dbReference>
<dbReference type="KEGG" id="mnt:21394785"/>
<name>W9RL96_9ROSA</name>
<feature type="region of interest" description="Disordered" evidence="2">
    <location>
        <begin position="785"/>
        <end position="806"/>
    </location>
</feature>
<dbReference type="eggNOG" id="ENOG502QQ19">
    <property type="taxonomic scope" value="Eukaryota"/>
</dbReference>
<feature type="region of interest" description="Disordered" evidence="2">
    <location>
        <begin position="368"/>
        <end position="410"/>
    </location>
</feature>
<feature type="compositionally biased region" description="Polar residues" evidence="2">
    <location>
        <begin position="236"/>
        <end position="260"/>
    </location>
</feature>
<dbReference type="EMBL" id="KE344881">
    <property type="protein sequence ID" value="EXB83239.1"/>
    <property type="molecule type" value="Genomic_DNA"/>
</dbReference>
<dbReference type="STRING" id="981085.W9RL96"/>
<feature type="compositionally biased region" description="Polar residues" evidence="2">
    <location>
        <begin position="371"/>
        <end position="383"/>
    </location>
</feature>
<dbReference type="InterPro" id="IPR013083">
    <property type="entry name" value="Znf_RING/FYVE/PHD"/>
</dbReference>
<evidence type="ECO:0000256" key="1">
    <source>
        <dbReference type="PROSITE-ProRule" id="PRU00175"/>
    </source>
</evidence>
<feature type="compositionally biased region" description="Polar residues" evidence="2">
    <location>
        <begin position="790"/>
        <end position="803"/>
    </location>
</feature>
<keyword evidence="5" id="KW-1185">Reference proteome</keyword>
<feature type="region of interest" description="Disordered" evidence="2">
    <location>
        <begin position="236"/>
        <end position="271"/>
    </location>
</feature>
<feature type="compositionally biased region" description="Low complexity" evidence="2">
    <location>
        <begin position="388"/>
        <end position="400"/>
    </location>
</feature>
<keyword evidence="1" id="KW-0863">Zinc-finger</keyword>
<feature type="region of interest" description="Disordered" evidence="2">
    <location>
        <begin position="706"/>
        <end position="751"/>
    </location>
</feature>
<evidence type="ECO:0000313" key="5">
    <source>
        <dbReference type="Proteomes" id="UP000030645"/>
    </source>
</evidence>
<keyword evidence="1" id="KW-0862">Zinc</keyword>
<dbReference type="GO" id="GO:0008270">
    <property type="term" value="F:zinc ion binding"/>
    <property type="evidence" value="ECO:0007669"/>
    <property type="project" value="UniProtKB-KW"/>
</dbReference>
<feature type="compositionally biased region" description="Basic and acidic residues" evidence="2">
    <location>
        <begin position="87"/>
        <end position="102"/>
    </location>
</feature>
<evidence type="ECO:0000256" key="2">
    <source>
        <dbReference type="SAM" id="MobiDB-lite"/>
    </source>
</evidence>